<name>A0A6P6RRD8_9EIME</name>
<dbReference type="AlphaFoldDB" id="A0A6P6RRD8"/>
<sequence length="302" mass="32928">MAALVALSTAPTALSFALKELLLRSYEKEQQLDAREDGSRLLVCCCATLSALFWCCALTPLNAYLIKGEPSCATPFADSACLPRVGMRPSISMPHTALCDLQEPGESISNFLWDAFRCFCGNSSYSPPGSPLAPPQCRYAAVAYGAYATANLFFNISVLAVVLEGSSLLSFMAMKAILPVSLLLYAANKWPLLPETDSHLSSPILLSLFLVLTGVISFHFESLRESTGACSYRECIQVAYMCTRPSQCSRKNAYRPGFLASNDAESMFQDIQIQTYILLKSVCLYLSLHVNGFWARVSADVA</sequence>
<gene>
    <name evidence="3" type="primary">LOC34623210</name>
</gene>
<feature type="transmembrane region" description="Helical" evidence="1">
    <location>
        <begin position="141"/>
        <end position="162"/>
    </location>
</feature>
<dbReference type="OrthoDB" id="333303at2759"/>
<accession>A0A6P6RRD8</accession>
<dbReference type="RefSeq" id="XP_026189675.1">
    <property type="nucleotide sequence ID" value="XM_026333890.1"/>
</dbReference>
<reference evidence="3" key="1">
    <citation type="submission" date="2025-08" db="UniProtKB">
        <authorList>
            <consortium name="RefSeq"/>
        </authorList>
    </citation>
    <scope>IDENTIFICATION</scope>
</reference>
<protein>
    <submittedName>
        <fullName evidence="3">Uncharacterized protein LOC34623210</fullName>
    </submittedName>
</protein>
<evidence type="ECO:0000313" key="3">
    <source>
        <dbReference type="RefSeq" id="XP_026189675.1"/>
    </source>
</evidence>
<keyword evidence="1" id="KW-0812">Transmembrane</keyword>
<feature type="transmembrane region" description="Helical" evidence="1">
    <location>
        <begin position="168"/>
        <end position="188"/>
    </location>
</feature>
<organism evidence="2 3">
    <name type="scientific">Cyclospora cayetanensis</name>
    <dbReference type="NCBI Taxonomy" id="88456"/>
    <lineage>
        <taxon>Eukaryota</taxon>
        <taxon>Sar</taxon>
        <taxon>Alveolata</taxon>
        <taxon>Apicomplexa</taxon>
        <taxon>Conoidasida</taxon>
        <taxon>Coccidia</taxon>
        <taxon>Eucoccidiorida</taxon>
        <taxon>Eimeriorina</taxon>
        <taxon>Eimeriidae</taxon>
        <taxon>Cyclospora</taxon>
    </lineage>
</organism>
<keyword evidence="1" id="KW-0472">Membrane</keyword>
<dbReference type="GeneID" id="34623210"/>
<evidence type="ECO:0000313" key="2">
    <source>
        <dbReference type="Proteomes" id="UP000515125"/>
    </source>
</evidence>
<evidence type="ECO:0000256" key="1">
    <source>
        <dbReference type="SAM" id="Phobius"/>
    </source>
</evidence>
<keyword evidence="1" id="KW-1133">Transmembrane helix</keyword>
<dbReference type="Proteomes" id="UP000515125">
    <property type="component" value="Unplaced"/>
</dbReference>
<proteinExistence type="predicted"/>
<keyword evidence="2" id="KW-1185">Reference proteome</keyword>
<feature type="transmembrane region" description="Helical" evidence="1">
    <location>
        <begin position="200"/>
        <end position="220"/>
    </location>
</feature>